<dbReference type="Proteomes" id="UP000831787">
    <property type="component" value="Chromosome"/>
</dbReference>
<gene>
    <name evidence="1" type="ORF">MUN89_16670</name>
</gene>
<proteinExistence type="predicted"/>
<sequence length="66" mass="7424">MNRECPGCEGEMGDQGRVVDLLDEYSPYLDQNWTDLVDGDPDSSLNGKCLHLFVCQDCKLAMIIKE</sequence>
<evidence type="ECO:0000313" key="1">
    <source>
        <dbReference type="EMBL" id="UOQ43532.1"/>
    </source>
</evidence>
<dbReference type="RefSeq" id="WP_244708891.1">
    <property type="nucleotide sequence ID" value="NZ_CP095073.1"/>
</dbReference>
<name>A0ABY4EJ35_9BACI</name>
<evidence type="ECO:0000313" key="2">
    <source>
        <dbReference type="Proteomes" id="UP000831787"/>
    </source>
</evidence>
<accession>A0ABY4EJ35</accession>
<reference evidence="1 2" key="1">
    <citation type="submission" date="2022-04" db="EMBL/GenBank/DDBJ databases">
        <title>Halobacillus sp. isolated from saltern.</title>
        <authorList>
            <person name="Won M."/>
            <person name="Lee C.-M."/>
            <person name="Woen H.-Y."/>
            <person name="Kwon S.-W."/>
        </authorList>
    </citation>
    <scope>NUCLEOTIDE SEQUENCE [LARGE SCALE GENOMIC DNA]</scope>
    <source>
        <strain evidence="1 2">SSBR10-3</strain>
    </source>
</reference>
<protein>
    <submittedName>
        <fullName evidence="1">Uncharacterized protein</fullName>
    </submittedName>
</protein>
<keyword evidence="2" id="KW-1185">Reference proteome</keyword>
<organism evidence="1 2">
    <name type="scientific">Halobacillus salinarum</name>
    <dbReference type="NCBI Taxonomy" id="2932257"/>
    <lineage>
        <taxon>Bacteria</taxon>
        <taxon>Bacillati</taxon>
        <taxon>Bacillota</taxon>
        <taxon>Bacilli</taxon>
        <taxon>Bacillales</taxon>
        <taxon>Bacillaceae</taxon>
        <taxon>Halobacillus</taxon>
    </lineage>
</organism>
<dbReference type="EMBL" id="CP095073">
    <property type="protein sequence ID" value="UOQ43532.1"/>
    <property type="molecule type" value="Genomic_DNA"/>
</dbReference>